<accession>A0AAD6YNT8</accession>
<organism evidence="2 3">
    <name type="scientific">Mycena pura</name>
    <dbReference type="NCBI Taxonomy" id="153505"/>
    <lineage>
        <taxon>Eukaryota</taxon>
        <taxon>Fungi</taxon>
        <taxon>Dikarya</taxon>
        <taxon>Basidiomycota</taxon>
        <taxon>Agaricomycotina</taxon>
        <taxon>Agaricomycetes</taxon>
        <taxon>Agaricomycetidae</taxon>
        <taxon>Agaricales</taxon>
        <taxon>Marasmiineae</taxon>
        <taxon>Mycenaceae</taxon>
        <taxon>Mycena</taxon>
    </lineage>
</organism>
<protein>
    <submittedName>
        <fullName evidence="2">Uncharacterized protein</fullName>
    </submittedName>
</protein>
<feature type="compositionally biased region" description="Gly residues" evidence="1">
    <location>
        <begin position="59"/>
        <end position="68"/>
    </location>
</feature>
<feature type="region of interest" description="Disordered" evidence="1">
    <location>
        <begin position="91"/>
        <end position="114"/>
    </location>
</feature>
<evidence type="ECO:0000313" key="3">
    <source>
        <dbReference type="Proteomes" id="UP001219525"/>
    </source>
</evidence>
<dbReference type="AlphaFoldDB" id="A0AAD6YNT8"/>
<sequence>MRRRPPDAHAQPPARRPARFRHALLLPDGHLPPSPGNDDAPIAVPRRRRTCARATSTGQGRGCGGKTSWGGTRAPSVRTKRCHFVRRRRRGHGLRCGGGLGRRRGAHEEKATIE</sequence>
<keyword evidence="3" id="KW-1185">Reference proteome</keyword>
<reference evidence="2" key="1">
    <citation type="submission" date="2023-03" db="EMBL/GenBank/DDBJ databases">
        <title>Massive genome expansion in bonnet fungi (Mycena s.s.) driven by repeated elements and novel gene families across ecological guilds.</title>
        <authorList>
            <consortium name="Lawrence Berkeley National Laboratory"/>
            <person name="Harder C.B."/>
            <person name="Miyauchi S."/>
            <person name="Viragh M."/>
            <person name="Kuo A."/>
            <person name="Thoen E."/>
            <person name="Andreopoulos B."/>
            <person name="Lu D."/>
            <person name="Skrede I."/>
            <person name="Drula E."/>
            <person name="Henrissat B."/>
            <person name="Morin E."/>
            <person name="Kohler A."/>
            <person name="Barry K."/>
            <person name="LaButti K."/>
            <person name="Morin E."/>
            <person name="Salamov A."/>
            <person name="Lipzen A."/>
            <person name="Mereny Z."/>
            <person name="Hegedus B."/>
            <person name="Baldrian P."/>
            <person name="Stursova M."/>
            <person name="Weitz H."/>
            <person name="Taylor A."/>
            <person name="Grigoriev I.V."/>
            <person name="Nagy L.G."/>
            <person name="Martin F."/>
            <person name="Kauserud H."/>
        </authorList>
    </citation>
    <scope>NUCLEOTIDE SEQUENCE</scope>
    <source>
        <strain evidence="2">9144</strain>
    </source>
</reference>
<dbReference type="EMBL" id="JARJCW010000005">
    <property type="protein sequence ID" value="KAJ7224608.1"/>
    <property type="molecule type" value="Genomic_DNA"/>
</dbReference>
<dbReference type="Proteomes" id="UP001219525">
    <property type="component" value="Unassembled WGS sequence"/>
</dbReference>
<comment type="caution">
    <text evidence="2">The sequence shown here is derived from an EMBL/GenBank/DDBJ whole genome shotgun (WGS) entry which is preliminary data.</text>
</comment>
<proteinExistence type="predicted"/>
<feature type="region of interest" description="Disordered" evidence="1">
    <location>
        <begin position="51"/>
        <end position="77"/>
    </location>
</feature>
<name>A0AAD6YNT8_9AGAR</name>
<evidence type="ECO:0000313" key="2">
    <source>
        <dbReference type="EMBL" id="KAJ7224608.1"/>
    </source>
</evidence>
<evidence type="ECO:0000256" key="1">
    <source>
        <dbReference type="SAM" id="MobiDB-lite"/>
    </source>
</evidence>
<gene>
    <name evidence="2" type="ORF">GGX14DRAFT_557465</name>
</gene>